<dbReference type="Gene3D" id="3.30.420.10">
    <property type="entry name" value="Ribonuclease H-like superfamily/Ribonuclease H"/>
    <property type="match status" value="1"/>
</dbReference>
<dbReference type="GO" id="GO:0003676">
    <property type="term" value="F:nucleic acid binding"/>
    <property type="evidence" value="ECO:0007669"/>
    <property type="project" value="InterPro"/>
</dbReference>
<dbReference type="Pfam" id="PF00078">
    <property type="entry name" value="RVT_1"/>
    <property type="match status" value="1"/>
</dbReference>
<protein>
    <recommendedName>
        <fullName evidence="1">RNA-directed DNA polymerase</fullName>
        <ecNumber evidence="1">2.7.7.49</ecNumber>
    </recommendedName>
</protein>
<proteinExistence type="predicted"/>
<evidence type="ECO:0000259" key="3">
    <source>
        <dbReference type="Pfam" id="PF17921"/>
    </source>
</evidence>
<dbReference type="PANTHER" id="PTHR37984">
    <property type="entry name" value="PROTEIN CBG26694"/>
    <property type="match status" value="1"/>
</dbReference>
<dbReference type="EC" id="2.7.7.49" evidence="1"/>
<dbReference type="Pfam" id="PF17921">
    <property type="entry name" value="Integrase_H2C2"/>
    <property type="match status" value="1"/>
</dbReference>
<dbReference type="OrthoDB" id="6537890at2759"/>
<keyword evidence="5" id="KW-1185">Reference proteome</keyword>
<sequence length="209" mass="24554">MLDNGITEESSSPYPLPRIDNTLDALNGSQWFSTLDLKNAYWQVEIRPEYREKTSFTTGQGLWEFKDSLHLKGGVLYSTWESDDGISFRWQLNLPRSRIPEVLRQTHESASEGYFGVMKILCRISERFYWDRLRTDVEKWCRKCQACGVRKRLKTRNKGILQRYNVGAPFKRIALDILRLFPVTTKGNRYVLVLMDYFAKWTEAILIPD</sequence>
<name>A0A4Y2L6T4_ARAVE</name>
<dbReference type="InterPro" id="IPR000477">
    <property type="entry name" value="RT_dom"/>
</dbReference>
<dbReference type="Gene3D" id="3.10.10.10">
    <property type="entry name" value="HIV Type 1 Reverse Transcriptase, subunit A, domain 1"/>
    <property type="match status" value="1"/>
</dbReference>
<evidence type="ECO:0000259" key="2">
    <source>
        <dbReference type="Pfam" id="PF00078"/>
    </source>
</evidence>
<dbReference type="Gene3D" id="1.10.340.70">
    <property type="match status" value="1"/>
</dbReference>
<dbReference type="FunFam" id="1.10.340.70:FF:000001">
    <property type="entry name" value="Retrovirus-related Pol polyprotein from transposon gypsy-like Protein"/>
    <property type="match status" value="1"/>
</dbReference>
<reference evidence="4 5" key="1">
    <citation type="journal article" date="2019" name="Sci. Rep.">
        <title>Orb-weaving spider Araneus ventricosus genome elucidates the spidroin gene catalogue.</title>
        <authorList>
            <person name="Kono N."/>
            <person name="Nakamura H."/>
            <person name="Ohtoshi R."/>
            <person name="Moran D.A.P."/>
            <person name="Shinohara A."/>
            <person name="Yoshida Y."/>
            <person name="Fujiwara M."/>
            <person name="Mori M."/>
            <person name="Tomita M."/>
            <person name="Arakawa K."/>
        </authorList>
    </citation>
    <scope>NUCLEOTIDE SEQUENCE [LARGE SCALE GENOMIC DNA]</scope>
</reference>
<evidence type="ECO:0000313" key="4">
    <source>
        <dbReference type="EMBL" id="GBN09920.1"/>
    </source>
</evidence>
<gene>
    <name evidence="4" type="ORF">AVEN_161909_1</name>
</gene>
<dbReference type="InterPro" id="IPR041588">
    <property type="entry name" value="Integrase_H2C2"/>
</dbReference>
<dbReference type="AlphaFoldDB" id="A0A4Y2L6T4"/>
<evidence type="ECO:0000313" key="5">
    <source>
        <dbReference type="Proteomes" id="UP000499080"/>
    </source>
</evidence>
<dbReference type="InterPro" id="IPR050951">
    <property type="entry name" value="Retrovirus_Pol_polyprotein"/>
</dbReference>
<dbReference type="EMBL" id="BGPR01005408">
    <property type="protein sequence ID" value="GBN09920.1"/>
    <property type="molecule type" value="Genomic_DNA"/>
</dbReference>
<organism evidence="4 5">
    <name type="scientific">Araneus ventricosus</name>
    <name type="common">Orbweaver spider</name>
    <name type="synonym">Epeira ventricosa</name>
    <dbReference type="NCBI Taxonomy" id="182803"/>
    <lineage>
        <taxon>Eukaryota</taxon>
        <taxon>Metazoa</taxon>
        <taxon>Ecdysozoa</taxon>
        <taxon>Arthropoda</taxon>
        <taxon>Chelicerata</taxon>
        <taxon>Arachnida</taxon>
        <taxon>Araneae</taxon>
        <taxon>Araneomorphae</taxon>
        <taxon>Entelegynae</taxon>
        <taxon>Araneoidea</taxon>
        <taxon>Araneidae</taxon>
        <taxon>Araneus</taxon>
    </lineage>
</organism>
<dbReference type="InterPro" id="IPR043128">
    <property type="entry name" value="Rev_trsase/Diguanyl_cyclase"/>
</dbReference>
<feature type="domain" description="Reverse transcriptase" evidence="2">
    <location>
        <begin position="13"/>
        <end position="61"/>
    </location>
</feature>
<dbReference type="GO" id="GO:0003964">
    <property type="term" value="F:RNA-directed DNA polymerase activity"/>
    <property type="evidence" value="ECO:0007669"/>
    <property type="project" value="UniProtKB-EC"/>
</dbReference>
<dbReference type="Proteomes" id="UP000499080">
    <property type="component" value="Unassembled WGS sequence"/>
</dbReference>
<dbReference type="SUPFAM" id="SSF56672">
    <property type="entry name" value="DNA/RNA polymerases"/>
    <property type="match status" value="1"/>
</dbReference>
<evidence type="ECO:0000256" key="1">
    <source>
        <dbReference type="ARBA" id="ARBA00012493"/>
    </source>
</evidence>
<dbReference type="InterPro" id="IPR036397">
    <property type="entry name" value="RNaseH_sf"/>
</dbReference>
<dbReference type="Gene3D" id="3.30.70.270">
    <property type="match status" value="1"/>
</dbReference>
<accession>A0A4Y2L6T4</accession>
<feature type="domain" description="Integrase zinc-binding" evidence="3">
    <location>
        <begin position="95"/>
        <end position="151"/>
    </location>
</feature>
<dbReference type="PANTHER" id="PTHR37984:SF5">
    <property type="entry name" value="PROTEIN NYNRIN-LIKE"/>
    <property type="match status" value="1"/>
</dbReference>
<comment type="caution">
    <text evidence="4">The sequence shown here is derived from an EMBL/GenBank/DDBJ whole genome shotgun (WGS) entry which is preliminary data.</text>
</comment>
<dbReference type="InterPro" id="IPR043502">
    <property type="entry name" value="DNA/RNA_pol_sf"/>
</dbReference>